<dbReference type="InterPro" id="IPR005135">
    <property type="entry name" value="Endo/exonuclease/phosphatase"/>
</dbReference>
<keyword evidence="5" id="KW-1185">Reference proteome</keyword>
<accession>A0AAE1DSP0</accession>
<feature type="domain" description="Endonuclease/exonuclease/phosphatase" evidence="3">
    <location>
        <begin position="312"/>
        <end position="447"/>
    </location>
</feature>
<evidence type="ECO:0000256" key="1">
    <source>
        <dbReference type="SAM" id="Coils"/>
    </source>
</evidence>
<dbReference type="SUPFAM" id="SSF56219">
    <property type="entry name" value="DNase I-like"/>
    <property type="match status" value="1"/>
</dbReference>
<feature type="coiled-coil region" evidence="1">
    <location>
        <begin position="492"/>
        <end position="533"/>
    </location>
</feature>
<keyword evidence="1" id="KW-0175">Coiled coil</keyword>
<evidence type="ECO:0000313" key="4">
    <source>
        <dbReference type="EMBL" id="KAK3781322.1"/>
    </source>
</evidence>
<evidence type="ECO:0000259" key="3">
    <source>
        <dbReference type="Pfam" id="PF14529"/>
    </source>
</evidence>
<dbReference type="InterPro" id="IPR027124">
    <property type="entry name" value="Swc5/CFDP1/2"/>
</dbReference>
<organism evidence="4 5">
    <name type="scientific">Elysia crispata</name>
    <name type="common">lettuce slug</name>
    <dbReference type="NCBI Taxonomy" id="231223"/>
    <lineage>
        <taxon>Eukaryota</taxon>
        <taxon>Metazoa</taxon>
        <taxon>Spiralia</taxon>
        <taxon>Lophotrochozoa</taxon>
        <taxon>Mollusca</taxon>
        <taxon>Gastropoda</taxon>
        <taxon>Heterobranchia</taxon>
        <taxon>Euthyneura</taxon>
        <taxon>Panpulmonata</taxon>
        <taxon>Sacoglossa</taxon>
        <taxon>Placobranchoidea</taxon>
        <taxon>Plakobranchidae</taxon>
        <taxon>Elysia</taxon>
    </lineage>
</organism>
<reference evidence="4" key="1">
    <citation type="journal article" date="2023" name="G3 (Bethesda)">
        <title>A reference genome for the long-term kleptoplast-retaining sea slug Elysia crispata morphotype clarki.</title>
        <authorList>
            <person name="Eastman K.E."/>
            <person name="Pendleton A.L."/>
            <person name="Shaikh M.A."/>
            <person name="Suttiyut T."/>
            <person name="Ogas R."/>
            <person name="Tomko P."/>
            <person name="Gavelis G."/>
            <person name="Widhalm J.R."/>
            <person name="Wisecaver J.H."/>
        </authorList>
    </citation>
    <scope>NUCLEOTIDE SEQUENCE</scope>
    <source>
        <strain evidence="4">ECLA1</strain>
    </source>
</reference>
<feature type="region of interest" description="Disordered" evidence="2">
    <location>
        <begin position="122"/>
        <end position="203"/>
    </location>
</feature>
<feature type="coiled-coil region" evidence="1">
    <location>
        <begin position="6"/>
        <end position="40"/>
    </location>
</feature>
<dbReference type="GO" id="GO:0003824">
    <property type="term" value="F:catalytic activity"/>
    <property type="evidence" value="ECO:0007669"/>
    <property type="project" value="InterPro"/>
</dbReference>
<dbReference type="EMBL" id="JAWDGP010002624">
    <property type="protein sequence ID" value="KAK3781322.1"/>
    <property type="molecule type" value="Genomic_DNA"/>
</dbReference>
<name>A0AAE1DSP0_9GAST</name>
<dbReference type="PANTHER" id="PTHR23227">
    <property type="entry name" value="BUCENTAUR RELATED"/>
    <property type="match status" value="1"/>
</dbReference>
<dbReference type="Proteomes" id="UP001283361">
    <property type="component" value="Unassembled WGS sequence"/>
</dbReference>
<dbReference type="AlphaFoldDB" id="A0AAE1DSP0"/>
<dbReference type="Gene3D" id="3.60.10.10">
    <property type="entry name" value="Endonuclease/exonuclease/phosphatase"/>
    <property type="match status" value="1"/>
</dbReference>
<comment type="caution">
    <text evidence="4">The sequence shown here is derived from an EMBL/GenBank/DDBJ whole genome shotgun (WGS) entry which is preliminary data.</text>
</comment>
<gene>
    <name evidence="4" type="ORF">RRG08_018949</name>
</gene>
<dbReference type="PANTHER" id="PTHR23227:SF67">
    <property type="entry name" value="CRANIOFACIAL DEVELOPMENT PROTEIN 2-LIKE"/>
    <property type="match status" value="1"/>
</dbReference>
<evidence type="ECO:0000313" key="5">
    <source>
        <dbReference type="Proteomes" id="UP001283361"/>
    </source>
</evidence>
<sequence>MTKRRRREILRDVEDLIKKKARAEEELRQLEVLMSTKRAELAEIEYNLHFRHCFKKQGIGWCESRGDSHLGRPSPTLSVHRLRIVERLLDIEELFPEATGRTPLTENQPRCFASRACKPRSYREAPPTKKPVNTSPCQRVDGRPKPASIMTVQQKGGRISQGLKGDPFRGDISATLSPTERRTPSHEVPQSKPHRGRCGADRGRGSTATLHIATYNTRTLALQDDLDHLQEKLEDFKWNVIGLCETKRKGEGLMELSNGTWIYDAGKTEESPETKGMAFLVRKNFKDYIEGFCKHSDRVISCKVKLQEGSLQIIQVYAPTTDYDDEEAEKFYEDLENAIEKKCANTVIMGDFNAKIGVKDEDEENEWIGPFGIGTRNERGEKLIDFCTANRLFVTNSFFKKPRSRYWTWESPGGDYKNQIDLILTTDKTTIQNTEIITKVDIGSDHRMNTIFASFPDVQELLLKEALAKEELRQLHMAANAKRTELTEIQNVNVVINERARAIEEARELEAALRAKRQEIAKYDEEIAEYRTLKALLPD</sequence>
<protein>
    <recommendedName>
        <fullName evidence="3">Endonuclease/exonuclease/phosphatase domain-containing protein</fullName>
    </recommendedName>
</protein>
<dbReference type="InterPro" id="IPR036691">
    <property type="entry name" value="Endo/exonu/phosph_ase_sf"/>
</dbReference>
<evidence type="ECO:0000256" key="2">
    <source>
        <dbReference type="SAM" id="MobiDB-lite"/>
    </source>
</evidence>
<dbReference type="Pfam" id="PF14529">
    <property type="entry name" value="Exo_endo_phos_2"/>
    <property type="match status" value="1"/>
</dbReference>
<proteinExistence type="predicted"/>
<dbReference type="CDD" id="cd09076">
    <property type="entry name" value="L1-EN"/>
    <property type="match status" value="1"/>
</dbReference>